<reference evidence="1" key="2">
    <citation type="journal article" date="2015" name="Fish Shellfish Immunol.">
        <title>Early steps in the European eel (Anguilla anguilla)-Vibrio vulnificus interaction in the gills: Role of the RtxA13 toxin.</title>
        <authorList>
            <person name="Callol A."/>
            <person name="Pajuelo D."/>
            <person name="Ebbesson L."/>
            <person name="Teles M."/>
            <person name="MacKenzie S."/>
            <person name="Amaro C."/>
        </authorList>
    </citation>
    <scope>NUCLEOTIDE SEQUENCE</scope>
</reference>
<organism evidence="1">
    <name type="scientific">Anguilla anguilla</name>
    <name type="common">European freshwater eel</name>
    <name type="synonym">Muraena anguilla</name>
    <dbReference type="NCBI Taxonomy" id="7936"/>
    <lineage>
        <taxon>Eukaryota</taxon>
        <taxon>Metazoa</taxon>
        <taxon>Chordata</taxon>
        <taxon>Craniata</taxon>
        <taxon>Vertebrata</taxon>
        <taxon>Euteleostomi</taxon>
        <taxon>Actinopterygii</taxon>
        <taxon>Neopterygii</taxon>
        <taxon>Teleostei</taxon>
        <taxon>Anguilliformes</taxon>
        <taxon>Anguillidae</taxon>
        <taxon>Anguilla</taxon>
    </lineage>
</organism>
<sequence>MSEGLKSSIVSQFLFIMKQGKVVQH</sequence>
<dbReference type="AlphaFoldDB" id="A0A0E9QZJ8"/>
<reference evidence="1" key="1">
    <citation type="submission" date="2014-11" db="EMBL/GenBank/DDBJ databases">
        <authorList>
            <person name="Amaro Gonzalez C."/>
        </authorList>
    </citation>
    <scope>NUCLEOTIDE SEQUENCE</scope>
</reference>
<protein>
    <submittedName>
        <fullName evidence="1">Uncharacterized protein</fullName>
    </submittedName>
</protein>
<proteinExistence type="predicted"/>
<accession>A0A0E9QZJ8</accession>
<evidence type="ECO:0000313" key="1">
    <source>
        <dbReference type="EMBL" id="JAH21675.1"/>
    </source>
</evidence>
<name>A0A0E9QZJ8_ANGAN</name>
<dbReference type="EMBL" id="GBXM01086902">
    <property type="protein sequence ID" value="JAH21675.1"/>
    <property type="molecule type" value="Transcribed_RNA"/>
</dbReference>